<comment type="caution">
    <text evidence="6">The sequence shown here is derived from an EMBL/GenBank/DDBJ whole genome shotgun (WGS) entry which is preliminary data.</text>
</comment>
<gene>
    <name evidence="6" type="ORF">KI809_07460</name>
</gene>
<name>A0AAW4LAC2_9BACT</name>
<evidence type="ECO:0000256" key="4">
    <source>
        <dbReference type="ARBA" id="ARBA00022777"/>
    </source>
</evidence>
<dbReference type="GO" id="GO:0004673">
    <property type="term" value="F:protein histidine kinase activity"/>
    <property type="evidence" value="ECO:0007669"/>
    <property type="project" value="UniProtKB-EC"/>
</dbReference>
<dbReference type="PANTHER" id="PTHR42878">
    <property type="entry name" value="TWO-COMPONENT HISTIDINE KINASE"/>
    <property type="match status" value="1"/>
</dbReference>
<evidence type="ECO:0000313" key="7">
    <source>
        <dbReference type="Proteomes" id="UP000811899"/>
    </source>
</evidence>
<dbReference type="InterPro" id="IPR050351">
    <property type="entry name" value="BphY/WalK/GraS-like"/>
</dbReference>
<proteinExistence type="predicted"/>
<dbReference type="SUPFAM" id="SSF55874">
    <property type="entry name" value="ATPase domain of HSP90 chaperone/DNA topoisomerase II/histidine kinase"/>
    <property type="match status" value="1"/>
</dbReference>
<dbReference type="InterPro" id="IPR003594">
    <property type="entry name" value="HATPase_dom"/>
</dbReference>
<dbReference type="RefSeq" id="WP_214170901.1">
    <property type="nucleotide sequence ID" value="NZ_JAHCVJ010000002.1"/>
</dbReference>
<sequence length="376" mass="41105">MPDTYFAPAGRSFSEQLEEQCRIIDSNPLAQSLLDAMPDPALILNGQRQIVGINSRLLAVFGAQSAEAFIGLRPGEAFACIHHQEGPDGCGTAPSCSVCGAVMTILACIETGQQTRGECRLTLRQKRIVALDLEIVATPLYIGGEPYFVCALKDIGAEKWKSVMERTFFHDIINTAGGIRGLAALLAEPELDHKTEQECKQWMLSLSDTLIDDIKHQRNLIAAEKGEYVPKLEHVDLGVMMKELRESFIHNERTAGRGILLEVPPAISIKTDPPIFRRIVGNMLMNAIEAAPSGASVTVRCSNTGETVRIEVENPGDLREDVQLQIFKRSFSTKSTHGRGIGTYSIKLFGEQYLGGEVGFSSGEGKTRFYILLPAG</sequence>
<dbReference type="EMBL" id="JAHCVJ010000002">
    <property type="protein sequence ID" value="MBT0664136.1"/>
    <property type="molecule type" value="Genomic_DNA"/>
</dbReference>
<dbReference type="GO" id="GO:0007234">
    <property type="term" value="P:osmosensory signaling via phosphorelay pathway"/>
    <property type="evidence" value="ECO:0007669"/>
    <property type="project" value="TreeGrafter"/>
</dbReference>
<dbReference type="Gene3D" id="3.30.565.10">
    <property type="entry name" value="Histidine kinase-like ATPase, C-terminal domain"/>
    <property type="match status" value="1"/>
</dbReference>
<evidence type="ECO:0000256" key="1">
    <source>
        <dbReference type="ARBA" id="ARBA00000085"/>
    </source>
</evidence>
<organism evidence="6 7">
    <name type="scientific">Geoanaerobacter pelophilus</name>
    <dbReference type="NCBI Taxonomy" id="60036"/>
    <lineage>
        <taxon>Bacteria</taxon>
        <taxon>Pseudomonadati</taxon>
        <taxon>Thermodesulfobacteriota</taxon>
        <taxon>Desulfuromonadia</taxon>
        <taxon>Geobacterales</taxon>
        <taxon>Geobacteraceae</taxon>
        <taxon>Geoanaerobacter</taxon>
    </lineage>
</organism>
<dbReference type="Gene3D" id="3.30.450.20">
    <property type="entry name" value="PAS domain"/>
    <property type="match status" value="1"/>
</dbReference>
<evidence type="ECO:0000259" key="5">
    <source>
        <dbReference type="PROSITE" id="PS50109"/>
    </source>
</evidence>
<reference evidence="6 7" key="1">
    <citation type="submission" date="2021-05" db="EMBL/GenBank/DDBJ databases">
        <title>The draft genome of Geobacter pelophilus DSM 12255.</title>
        <authorList>
            <person name="Xu Z."/>
            <person name="Masuda Y."/>
            <person name="Itoh H."/>
            <person name="Senoo K."/>
        </authorList>
    </citation>
    <scope>NUCLEOTIDE SEQUENCE [LARGE SCALE GENOMIC DNA]</scope>
    <source>
        <strain evidence="6 7">DSM 12255</strain>
    </source>
</reference>
<dbReference type="PROSITE" id="PS50109">
    <property type="entry name" value="HIS_KIN"/>
    <property type="match status" value="1"/>
</dbReference>
<keyword evidence="3" id="KW-0808">Transferase</keyword>
<accession>A0AAW4LAC2</accession>
<dbReference type="InterPro" id="IPR036890">
    <property type="entry name" value="HATPase_C_sf"/>
</dbReference>
<evidence type="ECO:0000313" key="6">
    <source>
        <dbReference type="EMBL" id="MBT0664136.1"/>
    </source>
</evidence>
<evidence type="ECO:0000256" key="2">
    <source>
        <dbReference type="ARBA" id="ARBA00012438"/>
    </source>
</evidence>
<feature type="domain" description="Histidine kinase" evidence="5">
    <location>
        <begin position="167"/>
        <end position="376"/>
    </location>
</feature>
<dbReference type="InterPro" id="IPR005467">
    <property type="entry name" value="His_kinase_dom"/>
</dbReference>
<dbReference type="SMART" id="SM00387">
    <property type="entry name" value="HATPase_c"/>
    <property type="match status" value="1"/>
</dbReference>
<dbReference type="AlphaFoldDB" id="A0AAW4LAC2"/>
<comment type="catalytic activity">
    <reaction evidence="1">
        <text>ATP + protein L-histidine = ADP + protein N-phospho-L-histidine.</text>
        <dbReference type="EC" id="2.7.13.3"/>
    </reaction>
</comment>
<dbReference type="Pfam" id="PF02518">
    <property type="entry name" value="HATPase_c"/>
    <property type="match status" value="1"/>
</dbReference>
<dbReference type="GO" id="GO:0000156">
    <property type="term" value="F:phosphorelay response regulator activity"/>
    <property type="evidence" value="ECO:0007669"/>
    <property type="project" value="TreeGrafter"/>
</dbReference>
<dbReference type="InterPro" id="IPR035965">
    <property type="entry name" value="PAS-like_dom_sf"/>
</dbReference>
<dbReference type="PANTHER" id="PTHR42878:SF14">
    <property type="entry name" value="OSMOLARITY TWO-COMPONENT SYSTEM PROTEIN SSK1"/>
    <property type="match status" value="1"/>
</dbReference>
<dbReference type="GO" id="GO:0030295">
    <property type="term" value="F:protein kinase activator activity"/>
    <property type="evidence" value="ECO:0007669"/>
    <property type="project" value="TreeGrafter"/>
</dbReference>
<dbReference type="Proteomes" id="UP000811899">
    <property type="component" value="Unassembled WGS sequence"/>
</dbReference>
<evidence type="ECO:0000256" key="3">
    <source>
        <dbReference type="ARBA" id="ARBA00022679"/>
    </source>
</evidence>
<dbReference type="SUPFAM" id="SSF55785">
    <property type="entry name" value="PYP-like sensor domain (PAS domain)"/>
    <property type="match status" value="1"/>
</dbReference>
<keyword evidence="4 6" id="KW-0418">Kinase</keyword>
<protein>
    <recommendedName>
        <fullName evidence="2">histidine kinase</fullName>
        <ecNumber evidence="2">2.7.13.3</ecNumber>
    </recommendedName>
</protein>
<keyword evidence="7" id="KW-1185">Reference proteome</keyword>
<dbReference type="EC" id="2.7.13.3" evidence="2"/>